<evidence type="ECO:0000313" key="3">
    <source>
        <dbReference type="Proteomes" id="UP000092659"/>
    </source>
</evidence>
<dbReference type="OrthoDB" id="7253658at2"/>
<dbReference type="GO" id="GO:0016787">
    <property type="term" value="F:hydrolase activity"/>
    <property type="evidence" value="ECO:0007669"/>
    <property type="project" value="UniProtKB-KW"/>
</dbReference>
<evidence type="ECO:0000313" key="2">
    <source>
        <dbReference type="EMBL" id="ANP56635.1"/>
    </source>
</evidence>
<dbReference type="PANTHER" id="PTHR42951">
    <property type="entry name" value="METALLO-BETA-LACTAMASE DOMAIN-CONTAINING"/>
    <property type="match status" value="1"/>
</dbReference>
<dbReference type="STRING" id="68214.AVL59_19760"/>
<dbReference type="SUPFAM" id="SSF56281">
    <property type="entry name" value="Metallo-hydrolase/oxidoreductase"/>
    <property type="match status" value="1"/>
</dbReference>
<dbReference type="AlphaFoldDB" id="A0A1B1BCR7"/>
<dbReference type="InterPro" id="IPR001279">
    <property type="entry name" value="Metallo-B-lactamas"/>
</dbReference>
<keyword evidence="2" id="KW-0378">Hydrolase</keyword>
<dbReference type="KEGG" id="sgs:AVL59_19760"/>
<dbReference type="Pfam" id="PF00753">
    <property type="entry name" value="Lactamase_B"/>
    <property type="match status" value="1"/>
</dbReference>
<sequence length="308" mass="34106">MCAVPGPPRRRTRGGIVDARTRLIDFTGAPPRARPLDVRWIHGSPSAKHNTDPDIQVHAYDEHTFILRQNMAVHYEAPFLFLLCGNERAVLIDTGATESAEFFPLRHVVDGLLADWLARHPREDYQLLVLHTHGHGDHIAGDAQFAGRPGTTVVGAGLSTAWRYFGFDTDPDAVAVVDLGGRELECLATPGHHEAAVTYYDPATGLLLTGDSVYPGRLYIQDVPAFARSIDRLIEFADSRPVTHVLGCHIEMTTEPGVDYPVRTTYQPDEPPLQLPPARLRRIREALTGLGDDLTRRAYDDFVLCPHS</sequence>
<proteinExistence type="predicted"/>
<dbReference type="Gene3D" id="3.60.15.10">
    <property type="entry name" value="Ribonuclease Z/Hydroxyacylglutathione hydrolase-like"/>
    <property type="match status" value="1"/>
</dbReference>
<protein>
    <submittedName>
        <fullName evidence="2">MBL fold metallo-hydrolase</fullName>
    </submittedName>
</protein>
<dbReference type="InterPro" id="IPR036866">
    <property type="entry name" value="RibonucZ/Hydroxyglut_hydro"/>
</dbReference>
<name>A0A1B1BCR7_9ACTN</name>
<dbReference type="SMART" id="SM00849">
    <property type="entry name" value="Lactamase_B"/>
    <property type="match status" value="1"/>
</dbReference>
<accession>A0A1B1BCR7</accession>
<dbReference type="InterPro" id="IPR050855">
    <property type="entry name" value="NDM-1-like"/>
</dbReference>
<feature type="domain" description="Metallo-beta-lactamase" evidence="1">
    <location>
        <begin position="77"/>
        <end position="249"/>
    </location>
</feature>
<dbReference type="EMBL" id="CP016279">
    <property type="protein sequence ID" value="ANP56635.1"/>
    <property type="molecule type" value="Genomic_DNA"/>
</dbReference>
<reference evidence="2 3" key="1">
    <citation type="submission" date="2016-06" db="EMBL/GenBank/DDBJ databases">
        <title>Complete genome sequence of Streptomyces griseochromogenes ATCC 14511, the Blasticidin S producer.</title>
        <authorList>
            <person name="Wu L."/>
        </authorList>
    </citation>
    <scope>NUCLEOTIDE SEQUENCE [LARGE SCALE GENOMIC DNA]</scope>
    <source>
        <strain evidence="2 3">ATCC 14511</strain>
    </source>
</reference>
<organism evidence="2 3">
    <name type="scientific">Streptomyces griseochromogenes</name>
    <dbReference type="NCBI Taxonomy" id="68214"/>
    <lineage>
        <taxon>Bacteria</taxon>
        <taxon>Bacillati</taxon>
        <taxon>Actinomycetota</taxon>
        <taxon>Actinomycetes</taxon>
        <taxon>Kitasatosporales</taxon>
        <taxon>Streptomycetaceae</taxon>
        <taxon>Streptomyces</taxon>
    </lineage>
</organism>
<evidence type="ECO:0000259" key="1">
    <source>
        <dbReference type="SMART" id="SM00849"/>
    </source>
</evidence>
<gene>
    <name evidence="2" type="ORF">AVL59_19760</name>
</gene>
<dbReference type="Proteomes" id="UP000092659">
    <property type="component" value="Chromosome"/>
</dbReference>